<dbReference type="Pfam" id="PF07859">
    <property type="entry name" value="Abhydrolase_3"/>
    <property type="match status" value="1"/>
</dbReference>
<reference evidence="3" key="1">
    <citation type="submission" date="2016-03" db="EMBL/GenBank/DDBJ databases">
        <title>Draft genome sequence of Rosellinia necatrix.</title>
        <authorList>
            <person name="Kanematsu S."/>
        </authorList>
    </citation>
    <scope>NUCLEOTIDE SEQUENCE [LARGE SCALE GENOMIC DNA]</scope>
    <source>
        <strain evidence="3">W97</strain>
    </source>
</reference>
<proteinExistence type="predicted"/>
<evidence type="ECO:0000259" key="2">
    <source>
        <dbReference type="Pfam" id="PF07859"/>
    </source>
</evidence>
<dbReference type="OMA" id="FAHYNHP"/>
<dbReference type="InterPro" id="IPR029058">
    <property type="entry name" value="AB_hydrolase_fold"/>
</dbReference>
<dbReference type="PANTHER" id="PTHR48081">
    <property type="entry name" value="AB HYDROLASE SUPERFAMILY PROTEIN C4A8.06C"/>
    <property type="match status" value="1"/>
</dbReference>
<sequence length="362" mass="39051">MSSNEDPEPINALRPSIAERMDAVYLDIYNRHQASRLRCDQVPYETYAADKAAYSFPTALVTGPRPEVASAVVHRVPVEPAGAATVDAQVYVPTAEAVRAGGLADARGRLPALVSFHGGGFVIGDLGSDEPLVRQLCQRAGCVVVNADYRTAPEFPHPTPALDAWAVLRWVFERADDLGVDRERVAVAGLSAGGCLAAVLSILARDAGLPPLRLQLLIVPLFDVRYVPEEEGASAADGVPYESYVANEFAPMLPLARLVWFYRYWLGTGPARAARARDFRASPILAASHAGLPPASIRAAEVDPLVSEARAYHEKLLAAGTPSRIKVYKGQGHTFPQWDGLNPASKEFVSDCVEDLKEAFKL</sequence>
<dbReference type="SUPFAM" id="SSF53474">
    <property type="entry name" value="alpha/beta-Hydrolases"/>
    <property type="match status" value="1"/>
</dbReference>
<organism evidence="3">
    <name type="scientific">Rosellinia necatrix</name>
    <name type="common">White root-rot fungus</name>
    <dbReference type="NCBI Taxonomy" id="77044"/>
    <lineage>
        <taxon>Eukaryota</taxon>
        <taxon>Fungi</taxon>
        <taxon>Dikarya</taxon>
        <taxon>Ascomycota</taxon>
        <taxon>Pezizomycotina</taxon>
        <taxon>Sordariomycetes</taxon>
        <taxon>Xylariomycetidae</taxon>
        <taxon>Xylariales</taxon>
        <taxon>Xylariaceae</taxon>
        <taxon>Rosellinia</taxon>
    </lineage>
</organism>
<dbReference type="PANTHER" id="PTHR48081:SF8">
    <property type="entry name" value="ALPHA_BETA HYDROLASE FOLD-3 DOMAIN-CONTAINING PROTEIN-RELATED"/>
    <property type="match status" value="1"/>
</dbReference>
<name>A0A1S7UMR8_ROSNE</name>
<dbReference type="Gene3D" id="3.40.50.1820">
    <property type="entry name" value="alpha/beta hydrolase"/>
    <property type="match status" value="1"/>
</dbReference>
<dbReference type="Proteomes" id="UP000054516">
    <property type="component" value="Unassembled WGS sequence"/>
</dbReference>
<dbReference type="AlphaFoldDB" id="A0A1S7UMR8"/>
<feature type="domain" description="Alpha/beta hydrolase fold-3" evidence="2">
    <location>
        <begin position="113"/>
        <end position="336"/>
    </location>
</feature>
<dbReference type="InterPro" id="IPR050300">
    <property type="entry name" value="GDXG_lipolytic_enzyme"/>
</dbReference>
<keyword evidence="1 3" id="KW-0378">Hydrolase</keyword>
<gene>
    <name evidence="3" type="ORF">SAMD00023353_1101850</name>
</gene>
<dbReference type="InterPro" id="IPR013094">
    <property type="entry name" value="AB_hydrolase_3"/>
</dbReference>
<protein>
    <submittedName>
        <fullName evidence="3">Putative alpha beta hydrolase fold-3 domain-containing protein</fullName>
    </submittedName>
</protein>
<dbReference type="OrthoDB" id="408631at2759"/>
<evidence type="ECO:0000313" key="3">
    <source>
        <dbReference type="EMBL" id="GAP84648.1"/>
    </source>
</evidence>
<evidence type="ECO:0000256" key="1">
    <source>
        <dbReference type="ARBA" id="ARBA00022801"/>
    </source>
</evidence>
<accession>A0A1S7UMR8</accession>
<dbReference type="GO" id="GO:0016787">
    <property type="term" value="F:hydrolase activity"/>
    <property type="evidence" value="ECO:0007669"/>
    <property type="project" value="UniProtKB-KW"/>
</dbReference>
<evidence type="ECO:0000313" key="4">
    <source>
        <dbReference type="Proteomes" id="UP000054516"/>
    </source>
</evidence>
<dbReference type="STRING" id="77044.A0A1S7UMR8"/>
<keyword evidence="4" id="KW-1185">Reference proteome</keyword>
<dbReference type="EMBL" id="DF977456">
    <property type="protein sequence ID" value="GAP84648.1"/>
    <property type="molecule type" value="Genomic_DNA"/>
</dbReference>